<evidence type="ECO:0000313" key="3">
    <source>
        <dbReference type="EMBL" id="CAB4950342.1"/>
    </source>
</evidence>
<gene>
    <name evidence="3" type="ORF">UFOPK3564_03455</name>
</gene>
<dbReference type="EMBL" id="CAFBMK010000335">
    <property type="protein sequence ID" value="CAB4950342.1"/>
    <property type="molecule type" value="Genomic_DNA"/>
</dbReference>
<dbReference type="SMART" id="SM00858">
    <property type="entry name" value="SAF"/>
    <property type="match status" value="1"/>
</dbReference>
<reference evidence="3" key="1">
    <citation type="submission" date="2020-05" db="EMBL/GenBank/DDBJ databases">
        <authorList>
            <person name="Chiriac C."/>
            <person name="Salcher M."/>
            <person name="Ghai R."/>
            <person name="Kavagutti S V."/>
        </authorList>
    </citation>
    <scope>NUCLEOTIDE SEQUENCE</scope>
</reference>
<evidence type="ECO:0000259" key="2">
    <source>
        <dbReference type="SMART" id="SM00858"/>
    </source>
</evidence>
<evidence type="ECO:0000256" key="1">
    <source>
        <dbReference type="SAM" id="MobiDB-lite"/>
    </source>
</evidence>
<organism evidence="3">
    <name type="scientific">freshwater metagenome</name>
    <dbReference type="NCBI Taxonomy" id="449393"/>
    <lineage>
        <taxon>unclassified sequences</taxon>
        <taxon>metagenomes</taxon>
        <taxon>ecological metagenomes</taxon>
    </lineage>
</organism>
<feature type="region of interest" description="Disordered" evidence="1">
    <location>
        <begin position="206"/>
        <end position="226"/>
    </location>
</feature>
<dbReference type="InterPro" id="IPR006311">
    <property type="entry name" value="TAT_signal"/>
</dbReference>
<proteinExistence type="predicted"/>
<name>A0A6J7K7J9_9ZZZZ</name>
<dbReference type="InterPro" id="IPR013974">
    <property type="entry name" value="SAF"/>
</dbReference>
<accession>A0A6J7K7J9</accession>
<dbReference type="Pfam" id="PF16976">
    <property type="entry name" value="RcpC"/>
    <property type="match status" value="1"/>
</dbReference>
<dbReference type="Pfam" id="PF08666">
    <property type="entry name" value="SAF"/>
    <property type="match status" value="1"/>
</dbReference>
<dbReference type="InterPro" id="IPR031571">
    <property type="entry name" value="RcpC_dom"/>
</dbReference>
<feature type="domain" description="SAF" evidence="2">
    <location>
        <begin position="40"/>
        <end position="102"/>
    </location>
</feature>
<dbReference type="AlphaFoldDB" id="A0A6J7K7J9"/>
<protein>
    <submittedName>
        <fullName evidence="3">Unannotated protein</fullName>
    </submittedName>
</protein>
<dbReference type="CDD" id="cd11614">
    <property type="entry name" value="SAF_CpaB_FlgA_like"/>
    <property type="match status" value="1"/>
</dbReference>
<dbReference type="PROSITE" id="PS51318">
    <property type="entry name" value="TAT"/>
    <property type="match status" value="1"/>
</dbReference>
<sequence length="226" mass="23256">MTRRRRAALLLGLALVLGALAAGDVGRRERALAAGLGPSVPVVVARKALEPGRLVGGADVSVRLVPRRYAPADRVARVAEIVGRRPRLAVPPGSDVSIPMLDDGAGPQLRPGERIADIVAIGDPQQVRPGGRVDLLVTRGTDGADGTTRLALEDAEVVSTGEAPSENGDAGGGRIAVALRVTVKQAVYLAAAQNFASELRVLPRGPDDDARGAAGITARSSLEGIR</sequence>